<evidence type="ECO:0000313" key="5">
    <source>
        <dbReference type="Proteomes" id="UP001155241"/>
    </source>
</evidence>
<organism evidence="4 5">
    <name type="scientific">Aeoliella straminimaris</name>
    <dbReference type="NCBI Taxonomy" id="2954799"/>
    <lineage>
        <taxon>Bacteria</taxon>
        <taxon>Pseudomonadati</taxon>
        <taxon>Planctomycetota</taxon>
        <taxon>Planctomycetia</taxon>
        <taxon>Pirellulales</taxon>
        <taxon>Lacipirellulaceae</taxon>
        <taxon>Aeoliella</taxon>
    </lineage>
</organism>
<dbReference type="PANTHER" id="PTHR15337">
    <property type="entry name" value="ANTERIOR GRADIENT PROTEIN-RELATED"/>
    <property type="match status" value="1"/>
</dbReference>
<dbReference type="SUPFAM" id="SSF52833">
    <property type="entry name" value="Thioredoxin-like"/>
    <property type="match status" value="1"/>
</dbReference>
<dbReference type="PANTHER" id="PTHR15337:SF11">
    <property type="entry name" value="THIOREDOXIN DOMAIN-CONTAINING PROTEIN"/>
    <property type="match status" value="1"/>
</dbReference>
<protein>
    <submittedName>
        <fullName evidence="4">Thioredoxin family protein</fullName>
    </submittedName>
</protein>
<dbReference type="EMBL" id="JAMXLR010000095">
    <property type="protein sequence ID" value="MCO6047999.1"/>
    <property type="molecule type" value="Genomic_DNA"/>
</dbReference>
<dbReference type="Pfam" id="PF13899">
    <property type="entry name" value="Thioredoxin_7"/>
    <property type="match status" value="1"/>
</dbReference>
<sequence>MRNCKLFLVVTALVVHATTAAAQITTAISWQTDLDAARAVAEKEQKLLLIHFYNDSCGPCRMLDARVFNQPTVAGAVHSHYVPVKLNTDEFPATTERFGITHVPTDVVITPSGEMVARKASPASPVVYVQQVTSIATKHQANVARQFATAHTDNGLPQQVSASHSGLMPSPADNNSFTSQGVAGMTTNPYAQPSAATPATVQPNVPAAAVPATTAQVANQQSAAGPVAMNNPYASQPVKPAQPAPPAENFASAPVATPTPGEATGPAGTAQPPAAQVATSQPTTPQTETPQLPPNSPPLGFFGYCPVSMKEDMKAAKEENRDCDWQKGDVRWGCYHRGRTYLFASAEKRDKFFADPDHYAPALSGIDPVLAIDKQQIVAGKREFGLEFGDKFYLFSSEANLRKFYNQPQRYAEGVRQAMNTAPEGRQLH</sequence>
<dbReference type="InterPro" id="IPR051099">
    <property type="entry name" value="AGR/TXD"/>
</dbReference>
<evidence type="ECO:0000256" key="3">
    <source>
        <dbReference type="SAM" id="SignalP"/>
    </source>
</evidence>
<keyword evidence="5" id="KW-1185">Reference proteome</keyword>
<dbReference type="InterPro" id="IPR036249">
    <property type="entry name" value="Thioredoxin-like_sf"/>
</dbReference>
<evidence type="ECO:0000313" key="4">
    <source>
        <dbReference type="EMBL" id="MCO6047999.1"/>
    </source>
</evidence>
<name>A0A9X2JL37_9BACT</name>
<dbReference type="AlphaFoldDB" id="A0A9X2JL37"/>
<dbReference type="CDD" id="cd02947">
    <property type="entry name" value="TRX_family"/>
    <property type="match status" value="1"/>
</dbReference>
<dbReference type="Proteomes" id="UP001155241">
    <property type="component" value="Unassembled WGS sequence"/>
</dbReference>
<feature type="chain" id="PRO_5040812247" evidence="3">
    <location>
        <begin position="23"/>
        <end position="429"/>
    </location>
</feature>
<proteinExistence type="predicted"/>
<comment type="caution">
    <text evidence="4">The sequence shown here is derived from an EMBL/GenBank/DDBJ whole genome shotgun (WGS) entry which is preliminary data.</text>
</comment>
<evidence type="ECO:0000256" key="1">
    <source>
        <dbReference type="ARBA" id="ARBA00022729"/>
    </source>
</evidence>
<feature type="compositionally biased region" description="Low complexity" evidence="2">
    <location>
        <begin position="253"/>
        <end position="290"/>
    </location>
</feature>
<evidence type="ECO:0000256" key="2">
    <source>
        <dbReference type="SAM" id="MobiDB-lite"/>
    </source>
</evidence>
<gene>
    <name evidence="4" type="ORF">NG895_29200</name>
</gene>
<feature type="region of interest" description="Disordered" evidence="2">
    <location>
        <begin position="228"/>
        <end position="299"/>
    </location>
</feature>
<accession>A0A9X2JL37</accession>
<keyword evidence="1 3" id="KW-0732">Signal</keyword>
<feature type="signal peptide" evidence="3">
    <location>
        <begin position="1"/>
        <end position="22"/>
    </location>
</feature>
<reference evidence="4" key="1">
    <citation type="submission" date="2022-06" db="EMBL/GenBank/DDBJ databases">
        <title>Aeoliella straminimaris, a novel planctomycete from sediments.</title>
        <authorList>
            <person name="Vitorino I.R."/>
            <person name="Lage O.M."/>
        </authorList>
    </citation>
    <scope>NUCLEOTIDE SEQUENCE</scope>
    <source>
        <strain evidence="4">ICT_H6.2</strain>
    </source>
</reference>
<dbReference type="RefSeq" id="WP_252856114.1">
    <property type="nucleotide sequence ID" value="NZ_JAMXLR010000095.1"/>
</dbReference>
<dbReference type="Gene3D" id="3.40.30.10">
    <property type="entry name" value="Glutaredoxin"/>
    <property type="match status" value="1"/>
</dbReference>